<proteinExistence type="predicted"/>
<name>A0A074MAQ4_ERYLO</name>
<dbReference type="InterPro" id="IPR010721">
    <property type="entry name" value="UstE-like"/>
</dbReference>
<evidence type="ECO:0000313" key="2">
    <source>
        <dbReference type="EMBL" id="KEO91901.1"/>
    </source>
</evidence>
<dbReference type="Proteomes" id="UP000027647">
    <property type="component" value="Unassembled WGS sequence"/>
</dbReference>
<keyword evidence="1" id="KW-0472">Membrane</keyword>
<feature type="transmembrane region" description="Helical" evidence="1">
    <location>
        <begin position="70"/>
        <end position="90"/>
    </location>
</feature>
<feature type="transmembrane region" description="Helical" evidence="1">
    <location>
        <begin position="96"/>
        <end position="117"/>
    </location>
</feature>
<protein>
    <submittedName>
        <fullName evidence="2">Membrane protein</fullName>
    </submittedName>
</protein>
<keyword evidence="1" id="KW-1133">Transmembrane helix</keyword>
<keyword evidence="1" id="KW-0812">Transmembrane</keyword>
<evidence type="ECO:0000256" key="1">
    <source>
        <dbReference type="SAM" id="Phobius"/>
    </source>
</evidence>
<dbReference type="STRING" id="1044.EH31_04300"/>
<feature type="transmembrane region" description="Helical" evidence="1">
    <location>
        <begin position="225"/>
        <end position="255"/>
    </location>
</feature>
<reference evidence="2 3" key="1">
    <citation type="submission" date="2014-04" db="EMBL/GenBank/DDBJ databases">
        <title>A comprehensive comparison of genomes of Erythrobacter spp. strains.</title>
        <authorList>
            <person name="Zheng Q."/>
        </authorList>
    </citation>
    <scope>NUCLEOTIDE SEQUENCE [LARGE SCALE GENOMIC DNA]</scope>
    <source>
        <strain evidence="2 3">DSM 6997</strain>
    </source>
</reference>
<dbReference type="Pfam" id="PF06966">
    <property type="entry name" value="DUF1295"/>
    <property type="match status" value="1"/>
</dbReference>
<dbReference type="eggNOG" id="COG3752">
    <property type="taxonomic scope" value="Bacteria"/>
</dbReference>
<sequence>MGKSVKSLAVVAFVTVIAIAFSGFAGSGSVDVFGSPAMYLTGWLALVINWVAFVPSAIAKSDKFYDTVGAITYLSVTAFAVYAAIAHHGGLDTRSMVVAAMVAVWCIRLGTFLYIRIHAAGGADSRFDKIRVNPPRFLAAWTLQALWVILTASAAVAIITSEARAPIDVFFYAGAAIWLVGFVFETVADAQKSAFKKDPANKGKFINVGLWRWSRHPNYFGEITLWFGMFVIAIPILSGLSWLVVISPIFVYLLLTRISGINLQDEQAKERWGDDPAYQAYRKNTPALFPKPPSA</sequence>
<dbReference type="PROSITE" id="PS50244">
    <property type="entry name" value="S5A_REDUCTASE"/>
    <property type="match status" value="1"/>
</dbReference>
<dbReference type="PANTHER" id="PTHR32251">
    <property type="entry name" value="3-OXO-5-ALPHA-STEROID 4-DEHYDROGENASE"/>
    <property type="match status" value="1"/>
</dbReference>
<dbReference type="AlphaFoldDB" id="A0A074MAQ4"/>
<dbReference type="Gene3D" id="1.20.120.1630">
    <property type="match status" value="1"/>
</dbReference>
<dbReference type="RefSeq" id="WP_034958261.1">
    <property type="nucleotide sequence ID" value="NZ_JMIW01000001.1"/>
</dbReference>
<dbReference type="OrthoDB" id="9779233at2"/>
<gene>
    <name evidence="2" type="ORF">EH31_04300</name>
</gene>
<feature type="transmembrane region" description="Helical" evidence="1">
    <location>
        <begin position="37"/>
        <end position="58"/>
    </location>
</feature>
<dbReference type="EMBL" id="JMIW01000001">
    <property type="protein sequence ID" value="KEO91901.1"/>
    <property type="molecule type" value="Genomic_DNA"/>
</dbReference>
<feature type="transmembrane region" description="Helical" evidence="1">
    <location>
        <begin position="170"/>
        <end position="188"/>
    </location>
</feature>
<dbReference type="GO" id="GO:0016020">
    <property type="term" value="C:membrane"/>
    <property type="evidence" value="ECO:0007669"/>
    <property type="project" value="TreeGrafter"/>
</dbReference>
<comment type="caution">
    <text evidence="2">The sequence shown here is derived from an EMBL/GenBank/DDBJ whole genome shotgun (WGS) entry which is preliminary data.</text>
</comment>
<dbReference type="PANTHER" id="PTHR32251:SF17">
    <property type="entry name" value="STEROID 5-ALPHA REDUCTASE C-TERMINAL DOMAIN-CONTAINING PROTEIN"/>
    <property type="match status" value="1"/>
</dbReference>
<accession>A0A074MAQ4</accession>
<organism evidence="2 3">
    <name type="scientific">Erythrobacter longus</name>
    <dbReference type="NCBI Taxonomy" id="1044"/>
    <lineage>
        <taxon>Bacteria</taxon>
        <taxon>Pseudomonadati</taxon>
        <taxon>Pseudomonadota</taxon>
        <taxon>Alphaproteobacteria</taxon>
        <taxon>Sphingomonadales</taxon>
        <taxon>Erythrobacteraceae</taxon>
        <taxon>Erythrobacter/Porphyrobacter group</taxon>
        <taxon>Erythrobacter</taxon>
    </lineage>
</organism>
<feature type="transmembrane region" description="Helical" evidence="1">
    <location>
        <begin position="138"/>
        <end position="158"/>
    </location>
</feature>
<evidence type="ECO:0000313" key="3">
    <source>
        <dbReference type="Proteomes" id="UP000027647"/>
    </source>
</evidence>
<keyword evidence="3" id="KW-1185">Reference proteome</keyword>